<proteinExistence type="predicted"/>
<evidence type="ECO:0000313" key="2">
    <source>
        <dbReference type="Proteomes" id="UP000824533"/>
    </source>
</evidence>
<organism evidence="1 2">
    <name type="scientific">Dendrolimus kikuchii</name>
    <dbReference type="NCBI Taxonomy" id="765133"/>
    <lineage>
        <taxon>Eukaryota</taxon>
        <taxon>Metazoa</taxon>
        <taxon>Ecdysozoa</taxon>
        <taxon>Arthropoda</taxon>
        <taxon>Hexapoda</taxon>
        <taxon>Insecta</taxon>
        <taxon>Pterygota</taxon>
        <taxon>Neoptera</taxon>
        <taxon>Endopterygota</taxon>
        <taxon>Lepidoptera</taxon>
        <taxon>Glossata</taxon>
        <taxon>Ditrysia</taxon>
        <taxon>Bombycoidea</taxon>
        <taxon>Lasiocampidae</taxon>
        <taxon>Dendrolimus</taxon>
    </lineage>
</organism>
<protein>
    <submittedName>
        <fullName evidence="1">Uncharacterized protein</fullName>
    </submittedName>
</protein>
<gene>
    <name evidence="1" type="ORF">K1T71_005579</name>
</gene>
<dbReference type="EMBL" id="CM034395">
    <property type="protein sequence ID" value="KAJ0178804.1"/>
    <property type="molecule type" value="Genomic_DNA"/>
</dbReference>
<comment type="caution">
    <text evidence="1">The sequence shown here is derived from an EMBL/GenBank/DDBJ whole genome shotgun (WGS) entry which is preliminary data.</text>
</comment>
<keyword evidence="2" id="KW-1185">Reference proteome</keyword>
<name>A0ACC1D4E2_9NEOP</name>
<dbReference type="Proteomes" id="UP000824533">
    <property type="component" value="Linkage Group LG09"/>
</dbReference>
<evidence type="ECO:0000313" key="1">
    <source>
        <dbReference type="EMBL" id="KAJ0178804.1"/>
    </source>
</evidence>
<sequence>MVFTIIRVMSTDIEKPHIVVIMADDLGFGDPSYHGSDQIMTPNIDVLAYKGIVIQQYYTDTQGSASRSAFFTGKYPLYLGTQGESILSTEDRGIPPSERLLPSYLQELGYCTHLVGKWSLGKCRDHQLPTNRGFDTFLGFLGSSVDYNTYYRIENCNGTEFSGLDLFSDLEPVNYMAGHLTEVLTNRAIEVIREHNISWPLYLHISHAAPHIGGGGVTLQPREEDIVANSHIAHNARRLYAALVTGLDKSVGHIVSALAEREMLDNTLIIFLSDNGAPTTGPTKNYGSNLPFRGSKGTPWEGAVRLPATLWHKNFESKVCGGLFHVTDWLPTLVAAAGGNITYKINGINQWNTLINGLNFERQDILITIDDLNGVAAARQGDFKIILGNIDKDKSDYYAKELKDVRHAEPSYESMLLNSETAHVFKETLDLILDIDAIFIKRKKCAVQVDSRNKTSVKELCVPDNAKGCLFNLRTDPLESHDLWLSAPEVVRRMVLSVRIAWSQINPRPPIQLDHRANPALYDYVWMPWLVEDEDIKEPIKIKPKFPLSVSTEEMQYVFDLNLSKFLTRLKEDFIAEQPPLLLQTILAYGQHKLIQLKKYKARSHGTNTASLKLAHVSHILNATNYS</sequence>
<reference evidence="1 2" key="1">
    <citation type="journal article" date="2021" name="Front. Genet.">
        <title>Chromosome-Level Genome Assembly Reveals Significant Gene Expansion in the Toll and IMD Signaling Pathways of Dendrolimus kikuchii.</title>
        <authorList>
            <person name="Zhou J."/>
            <person name="Wu P."/>
            <person name="Xiong Z."/>
            <person name="Liu N."/>
            <person name="Zhao N."/>
            <person name="Ji M."/>
            <person name="Qiu Y."/>
            <person name="Yang B."/>
        </authorList>
    </citation>
    <scope>NUCLEOTIDE SEQUENCE [LARGE SCALE GENOMIC DNA]</scope>
    <source>
        <strain evidence="1">Ann1</strain>
    </source>
</reference>
<accession>A0ACC1D4E2</accession>